<feature type="active site" evidence="14">
    <location>
        <position position="47"/>
    </location>
</feature>
<dbReference type="PROSITE" id="PS50066">
    <property type="entry name" value="MADS_BOX_2"/>
    <property type="match status" value="1"/>
</dbReference>
<dbReference type="InterPro" id="IPR052064">
    <property type="entry name" value="Mito_IMP1_subunit"/>
</dbReference>
<evidence type="ECO:0000256" key="13">
    <source>
        <dbReference type="ARBA" id="ARBA00064368"/>
    </source>
</evidence>
<keyword evidence="8 15" id="KW-0472">Membrane</keyword>
<reference key="1">
    <citation type="journal article" date="2000" name="Nature">
        <title>Sequence and analysis of chromosome 1 of the plant Arabidopsis thaliana.</title>
        <authorList>
            <person name="Theologis A."/>
            <person name="Ecker J.R."/>
            <person name="Palm C.J."/>
            <person name="Federspiel N.A."/>
            <person name="Kaul S."/>
            <person name="White O."/>
            <person name="Alonso J."/>
            <person name="Altafi H."/>
            <person name="Araujo R."/>
            <person name="Bowman C.L."/>
            <person name="Brooks S.Y."/>
            <person name="Buehler E."/>
            <person name="Chan A."/>
            <person name="Chao Q."/>
            <person name="Chen H."/>
            <person name="Cheuk R.F."/>
            <person name="Chin C.W."/>
            <person name="Chung M.K."/>
            <person name="Conn L."/>
            <person name="Conway A.B."/>
            <person name="Conway A.R."/>
            <person name="Creasy T.H."/>
            <person name="Dewar K."/>
            <person name="Dunn P."/>
            <person name="Etgu P."/>
            <person name="Feldblyum T.V."/>
            <person name="Feng J."/>
            <person name="Fong B."/>
            <person name="Fujii C.Y."/>
            <person name="Gill J.E."/>
            <person name="Goldsmith A.D."/>
            <person name="Haas B."/>
            <person name="Hansen N.F."/>
            <person name="Hughes B."/>
            <person name="Huizar L."/>
            <person name="Hunter J.L."/>
            <person name="Jenkins J."/>
            <person name="Johnson-Hopson C."/>
            <person name="Khan S."/>
            <person name="Khaykin E."/>
            <person name="Kim C.J."/>
            <person name="Koo H.L."/>
            <person name="Kremenetskaia I."/>
            <person name="Kurtz D.B."/>
            <person name="Kwan A."/>
            <person name="Lam B."/>
            <person name="Langin-Hooper S."/>
            <person name="Lee A."/>
            <person name="Lee J.M."/>
            <person name="Lenz C.A."/>
            <person name="Li J.H."/>
            <person name="Li Y."/>
            <person name="Lin X."/>
            <person name="Liu S.X."/>
            <person name="Liu Z.A."/>
            <person name="Luros J.S."/>
            <person name="Maiti R."/>
            <person name="Marziali A."/>
            <person name="Militscher J."/>
            <person name="Miranda M."/>
            <person name="Nguyen M."/>
            <person name="Nierman W.C."/>
            <person name="Osborne B.I."/>
            <person name="Pai G."/>
            <person name="Peterson J."/>
            <person name="Pham P.K."/>
            <person name="Rizzo M."/>
            <person name="Rooney T."/>
            <person name="Rowley D."/>
            <person name="Sakano H."/>
            <person name="Salzberg S.L."/>
            <person name="Schwartz J.R."/>
            <person name="Shinn P."/>
            <person name="Southwick A.M."/>
            <person name="Sun H."/>
            <person name="Tallon L.J."/>
            <person name="Tambunga G."/>
            <person name="Toriumi M.J."/>
            <person name="Town C.D."/>
            <person name="Utterback T."/>
            <person name="Van Aken S."/>
            <person name="Vaysberg M."/>
            <person name="Vysotskaia V.S."/>
            <person name="Walker M."/>
            <person name="Wu D."/>
            <person name="Yu G."/>
            <person name="Fraser C.M."/>
            <person name="Venter J.C."/>
            <person name="Davis R.W."/>
        </authorList>
    </citation>
    <scope>NUCLEOTIDE SEQUENCE [LARGE SCALE GENOMIC DNA]</scope>
    <source>
        <strain>cv. Columbia</strain>
    </source>
</reference>
<evidence type="ECO:0000256" key="10">
    <source>
        <dbReference type="ARBA" id="ARBA00023242"/>
    </source>
</evidence>
<evidence type="ECO:0000256" key="15">
    <source>
        <dbReference type="SAM" id="Phobius"/>
    </source>
</evidence>
<keyword evidence="5" id="KW-0805">Transcription regulation</keyword>
<evidence type="ECO:0000256" key="6">
    <source>
        <dbReference type="ARBA" id="ARBA00023125"/>
    </source>
</evidence>
<keyword evidence="10" id="KW-0539">Nucleus</keyword>
<dbReference type="Pfam" id="PF10502">
    <property type="entry name" value="Peptidase_S26"/>
    <property type="match status" value="2"/>
</dbReference>
<evidence type="ECO:0000256" key="9">
    <source>
        <dbReference type="ARBA" id="ARBA00023163"/>
    </source>
</evidence>
<evidence type="ECO:0000256" key="12">
    <source>
        <dbReference type="ARBA" id="ARBA00054895"/>
    </source>
</evidence>
<evidence type="ECO:0000256" key="11">
    <source>
        <dbReference type="ARBA" id="ARBA00038445"/>
    </source>
</evidence>
<dbReference type="FunFam" id="2.10.109.10:FF:000014">
    <property type="entry name" value="Inner membrane protease subunit 1"/>
    <property type="match status" value="1"/>
</dbReference>
<dbReference type="Gene3D" id="2.10.109.10">
    <property type="entry name" value="Umud Fragment, subunit A"/>
    <property type="match status" value="1"/>
</dbReference>
<dbReference type="GO" id="GO:0005743">
    <property type="term" value="C:mitochondrial inner membrane"/>
    <property type="evidence" value="ECO:0007669"/>
    <property type="project" value="UniProtKB-SubCell"/>
</dbReference>
<comment type="function">
    <text evidence="12">Catalyzes the removal of transit peptides required for the targeting of proteins from the mitochondrial matrix, across the inner membrane, into the inter-membrane space.</text>
</comment>
<evidence type="ECO:0000256" key="4">
    <source>
        <dbReference type="ARBA" id="ARBA00022801"/>
    </source>
</evidence>
<dbReference type="AlphaFoldDB" id="Q9C8S3"/>
<dbReference type="Gene3D" id="3.40.1810.10">
    <property type="entry name" value="Transcription factor, MADS-box"/>
    <property type="match status" value="1"/>
</dbReference>
<reference evidence="17" key="3">
    <citation type="submission" date="2001-01" db="EMBL/GenBank/DDBJ databases">
        <authorList>
            <person name="Town C.D."/>
            <person name="Kaul S."/>
        </authorList>
    </citation>
    <scope>NUCLEOTIDE SEQUENCE</scope>
</reference>
<dbReference type="PANTHER" id="PTHR12383">
    <property type="entry name" value="PROTEASE FAMILY S26 MITOCHONDRIAL INNER MEMBRANE PROTEASE-RELATED"/>
    <property type="match status" value="1"/>
</dbReference>
<keyword evidence="4" id="KW-0378">Hydrolase</keyword>
<dbReference type="InterPro" id="IPR000223">
    <property type="entry name" value="Pept_S26A_signal_pept_1"/>
</dbReference>
<dbReference type="GO" id="GO:0003677">
    <property type="term" value="F:DNA binding"/>
    <property type="evidence" value="ECO:0007669"/>
    <property type="project" value="UniProtKB-KW"/>
</dbReference>
<comment type="subunit">
    <text evidence="13">Heterodimer of 2 subunits, IMP1A/B and IMP12.</text>
</comment>
<feature type="transmembrane region" description="Helical" evidence="15">
    <location>
        <begin position="21"/>
        <end position="44"/>
    </location>
</feature>
<dbReference type="SMART" id="SM00432">
    <property type="entry name" value="MADS"/>
    <property type="match status" value="1"/>
</dbReference>
<keyword evidence="15" id="KW-0812">Transmembrane</keyword>
<proteinExistence type="inferred from homology"/>
<evidence type="ECO:0000256" key="7">
    <source>
        <dbReference type="ARBA" id="ARBA00023128"/>
    </source>
</evidence>
<dbReference type="PIR" id="D86423">
    <property type="entry name" value="D86423"/>
</dbReference>
<dbReference type="GO" id="GO:0004252">
    <property type="term" value="F:serine-type endopeptidase activity"/>
    <property type="evidence" value="ECO:0007669"/>
    <property type="project" value="InterPro"/>
</dbReference>
<reference evidence="17" key="2">
    <citation type="submission" date="2000-02" db="EMBL/GenBank/DDBJ databases">
        <title>Arabidopsis thaliana chromosome 1 BAC T1P2 genomic sequence.</title>
        <authorList>
            <person name="Lin X."/>
            <person name="Kaul S."/>
            <person name="Town C.D."/>
            <person name="Benito M."/>
            <person name="Creasy T.H."/>
            <person name="Haas B.J."/>
            <person name="Wu D."/>
            <person name="Maiti R."/>
            <person name="Ronning C.M."/>
            <person name="Koo H."/>
            <person name="Fujii C.Y."/>
            <person name="Utterback T.R."/>
            <person name="Barnstead M.E."/>
            <person name="Bowman C.L."/>
            <person name="White O."/>
            <person name="Nierman W.C."/>
            <person name="Fraser C.M."/>
        </authorList>
    </citation>
    <scope>NUCLEOTIDE SEQUENCE</scope>
</reference>
<evidence type="ECO:0000259" key="16">
    <source>
        <dbReference type="PROSITE" id="PS50066"/>
    </source>
</evidence>
<dbReference type="SUPFAM" id="SSF55455">
    <property type="entry name" value="SRF-like"/>
    <property type="match status" value="1"/>
</dbReference>
<dbReference type="NCBIfam" id="TIGR02227">
    <property type="entry name" value="sigpep_I_bact"/>
    <property type="match status" value="1"/>
</dbReference>
<dbReference type="GO" id="GO:0006465">
    <property type="term" value="P:signal peptide processing"/>
    <property type="evidence" value="ECO:0007669"/>
    <property type="project" value="InterPro"/>
</dbReference>
<dbReference type="InterPro" id="IPR019533">
    <property type="entry name" value="Peptidase_S26"/>
</dbReference>
<keyword evidence="7" id="KW-0496">Mitochondrion</keyword>
<feature type="domain" description="MADS-box" evidence="16">
    <location>
        <begin position="154"/>
        <end position="192"/>
    </location>
</feature>
<feature type="active site" evidence="14">
    <location>
        <position position="91"/>
    </location>
</feature>
<dbReference type="PANTHER" id="PTHR12383:SF36">
    <property type="entry name" value="MITOCHONDRIAL ATP-INDEPENDENT INNER MEMBRANE PROTEASE SUBUNIT 1B-RELATED"/>
    <property type="match status" value="1"/>
</dbReference>
<evidence type="ECO:0000256" key="5">
    <source>
        <dbReference type="ARBA" id="ARBA00023015"/>
    </source>
</evidence>
<dbReference type="SUPFAM" id="SSF51306">
    <property type="entry name" value="LexA/Signal peptidase"/>
    <property type="match status" value="1"/>
</dbReference>
<name>Q9C8S3_ARATH</name>
<sequence length="310" mass="34918">MATPSSSFWNTASREAMKSGVLLAKLYCFLHVTTNYLGFMAYAYGPSMTPTLHPSGNVLLAERISKRYQKPSRGDIVVIRSPENPNKTPIKRVIGIEGDCISFVIDSRKSDESQTIVVPKGHVFVQGDYTHNSRDSRNFGTVPYGLIQGRVLWRRRNGIYTKLSELSILCGAEVAFLGYSCSGKPYTFGSPSFQAVAERFLNGEASSSSSSSLQRSVMNAHQQAKIQELCKVYNRLVEEITVEEVKLKKTAALAEMMPMNEDAWWKVDPNDVKDREEVKKMMEKHQELYEKLCEEAASRIKRGHDENNNK</sequence>
<dbReference type="GO" id="GO:0005634">
    <property type="term" value="C:nucleus"/>
    <property type="evidence" value="ECO:0007669"/>
    <property type="project" value="UniProtKB-SubCell"/>
</dbReference>
<comment type="subcellular location">
    <subcellularLocation>
        <location evidence="2">Mitochondrion inner membrane</location>
    </subcellularLocation>
    <subcellularLocation>
        <location evidence="1">Nucleus</location>
    </subcellularLocation>
</comment>
<dbReference type="TAIR" id="AT1G29960"/>
<keyword evidence="9" id="KW-0804">Transcription</keyword>
<evidence type="ECO:0000313" key="17">
    <source>
        <dbReference type="EMBL" id="AAG52053.1"/>
    </source>
</evidence>
<evidence type="ECO:0000256" key="2">
    <source>
        <dbReference type="ARBA" id="ARBA00004273"/>
    </source>
</evidence>
<comment type="similarity">
    <text evidence="11">Belongs to the peptidase S26 family. IMP1 subfamily.</text>
</comment>
<keyword evidence="3" id="KW-0999">Mitochondrion inner membrane</keyword>
<dbReference type="InterPro" id="IPR002100">
    <property type="entry name" value="TF_MADSbox"/>
</dbReference>
<evidence type="ECO:0000256" key="3">
    <source>
        <dbReference type="ARBA" id="ARBA00022792"/>
    </source>
</evidence>
<accession>Q9C8S3</accession>
<dbReference type="Pfam" id="PF00319">
    <property type="entry name" value="SRF-TF"/>
    <property type="match status" value="1"/>
</dbReference>
<gene>
    <name evidence="17" type="primary">T1P2.16</name>
</gene>
<dbReference type="InterPro" id="IPR036286">
    <property type="entry name" value="LexA/Signal_pep-like_sf"/>
</dbReference>
<dbReference type="ExpressionAtlas" id="Q9C8S3">
    <property type="expression patterns" value="baseline and differential"/>
</dbReference>
<dbReference type="EMBL" id="AC022455">
    <property type="protein sequence ID" value="AAG52053.1"/>
    <property type="molecule type" value="Genomic_DNA"/>
</dbReference>
<dbReference type="PRINTS" id="PR00404">
    <property type="entry name" value="MADSDOMAIN"/>
</dbReference>
<dbReference type="PRINTS" id="PR00727">
    <property type="entry name" value="LEADERPTASE"/>
</dbReference>
<dbReference type="MEROPS" id="S26.A05"/>
<evidence type="ECO:0000256" key="14">
    <source>
        <dbReference type="PIRSR" id="PIRSR600223-1"/>
    </source>
</evidence>
<protein>
    <submittedName>
        <fullName evidence="17">Uncharacterized protein T1P2.16</fullName>
    </submittedName>
</protein>
<evidence type="ECO:0000256" key="8">
    <source>
        <dbReference type="ARBA" id="ARBA00023136"/>
    </source>
</evidence>
<dbReference type="InterPro" id="IPR036879">
    <property type="entry name" value="TF_MADSbox_sf"/>
</dbReference>
<keyword evidence="15" id="KW-1133">Transmembrane helix</keyword>
<organism evidence="17">
    <name type="scientific">Arabidopsis thaliana</name>
    <name type="common">Mouse-ear cress</name>
    <dbReference type="NCBI Taxonomy" id="3702"/>
    <lineage>
        <taxon>Eukaryota</taxon>
        <taxon>Viridiplantae</taxon>
        <taxon>Streptophyta</taxon>
        <taxon>Embryophyta</taxon>
        <taxon>Tracheophyta</taxon>
        <taxon>Spermatophyta</taxon>
        <taxon>Magnoliopsida</taxon>
        <taxon>eudicotyledons</taxon>
        <taxon>Gunneridae</taxon>
        <taxon>Pentapetalae</taxon>
        <taxon>rosids</taxon>
        <taxon>malvids</taxon>
        <taxon>Brassicales</taxon>
        <taxon>Brassicaceae</taxon>
        <taxon>Camelineae</taxon>
        <taxon>Arabidopsis</taxon>
    </lineage>
</organism>
<keyword evidence="6" id="KW-0238">DNA-binding</keyword>
<evidence type="ECO:0000256" key="1">
    <source>
        <dbReference type="ARBA" id="ARBA00004123"/>
    </source>
</evidence>
<dbReference type="CDD" id="cd06530">
    <property type="entry name" value="S26_SPase_I"/>
    <property type="match status" value="1"/>
</dbReference>
<dbReference type="GO" id="GO:0046983">
    <property type="term" value="F:protein dimerization activity"/>
    <property type="evidence" value="ECO:0007669"/>
    <property type="project" value="InterPro"/>
</dbReference>